<dbReference type="Gene3D" id="3.40.33.10">
    <property type="entry name" value="CAP"/>
    <property type="match status" value="1"/>
</dbReference>
<dbReference type="SUPFAM" id="SSF55797">
    <property type="entry name" value="PR-1-like"/>
    <property type="match status" value="1"/>
</dbReference>
<dbReference type="AlphaFoldDB" id="A0A6J2T890"/>
<dbReference type="Proteomes" id="UP000504634">
    <property type="component" value="Unplaced"/>
</dbReference>
<name>A0A6J2T890_DROLE</name>
<sequence>MAELKELIVCFHNRIRWHMTHKSVGELLPSQRLGPITWDEQLSSLAIRIVNNCDYQTAHKCANTKNYPHVGQSLGELTNVTLPLPQAVMYIMKDWHFEYRYLQSGDIENLSSDAIDKSINFLNIVHDKVNRVGCGIIYFERDNIPHTLLACLYNTDIKVGQKLYSIELAQQKTIKAFVDEQCNLTSYYDSGILQ</sequence>
<dbReference type="OrthoDB" id="43654at2759"/>
<reference evidence="5 6" key="1">
    <citation type="submission" date="2025-04" db="UniProtKB">
        <authorList>
            <consortium name="RefSeq"/>
        </authorList>
    </citation>
    <scope>IDENTIFICATION</scope>
    <source>
        <strain evidence="5 6">11010-0011.00</strain>
        <tissue evidence="5 6">Whole body</tissue>
    </source>
</reference>
<feature type="domain" description="SCP" evidence="3">
    <location>
        <begin position="2"/>
        <end position="154"/>
    </location>
</feature>
<dbReference type="GO" id="GO:0005576">
    <property type="term" value="C:extracellular region"/>
    <property type="evidence" value="ECO:0007669"/>
    <property type="project" value="UniProtKB-SubCell"/>
</dbReference>
<evidence type="ECO:0000313" key="4">
    <source>
        <dbReference type="Proteomes" id="UP000504634"/>
    </source>
</evidence>
<evidence type="ECO:0000313" key="5">
    <source>
        <dbReference type="RefSeq" id="XP_030373140.1"/>
    </source>
</evidence>
<dbReference type="SMART" id="SM00198">
    <property type="entry name" value="SCP"/>
    <property type="match status" value="1"/>
</dbReference>
<dbReference type="GeneID" id="115623081"/>
<proteinExistence type="predicted"/>
<dbReference type="InterPro" id="IPR035940">
    <property type="entry name" value="CAP_sf"/>
</dbReference>
<protein>
    <submittedName>
        <fullName evidence="5 6">Venom allergen 5-like</fullName>
    </submittedName>
</protein>
<dbReference type="RefSeq" id="XP_030373140.1">
    <property type="nucleotide sequence ID" value="XM_030517280.1"/>
</dbReference>
<keyword evidence="4" id="KW-1185">Reference proteome</keyword>
<evidence type="ECO:0000256" key="2">
    <source>
        <dbReference type="ARBA" id="ARBA00022525"/>
    </source>
</evidence>
<evidence type="ECO:0000259" key="3">
    <source>
        <dbReference type="SMART" id="SM00198"/>
    </source>
</evidence>
<organism evidence="4 6">
    <name type="scientific">Drosophila lebanonensis</name>
    <name type="common">Fruit fly</name>
    <name type="synonym">Scaptodrosophila lebanonensis</name>
    <dbReference type="NCBI Taxonomy" id="7225"/>
    <lineage>
        <taxon>Eukaryota</taxon>
        <taxon>Metazoa</taxon>
        <taxon>Ecdysozoa</taxon>
        <taxon>Arthropoda</taxon>
        <taxon>Hexapoda</taxon>
        <taxon>Insecta</taxon>
        <taxon>Pterygota</taxon>
        <taxon>Neoptera</taxon>
        <taxon>Endopterygota</taxon>
        <taxon>Diptera</taxon>
        <taxon>Brachycera</taxon>
        <taxon>Muscomorpha</taxon>
        <taxon>Ephydroidea</taxon>
        <taxon>Drosophilidae</taxon>
        <taxon>Scaptodrosophila</taxon>
    </lineage>
</organism>
<dbReference type="Pfam" id="PF00188">
    <property type="entry name" value="CAP"/>
    <property type="match status" value="1"/>
</dbReference>
<dbReference type="InterPro" id="IPR014044">
    <property type="entry name" value="CAP_dom"/>
</dbReference>
<accession>A0A6J2T890</accession>
<evidence type="ECO:0000256" key="1">
    <source>
        <dbReference type="ARBA" id="ARBA00004613"/>
    </source>
</evidence>
<comment type="subcellular location">
    <subcellularLocation>
        <location evidence="1">Secreted</location>
    </subcellularLocation>
</comment>
<dbReference type="RefSeq" id="XP_030373141.1">
    <property type="nucleotide sequence ID" value="XM_030517281.1"/>
</dbReference>
<gene>
    <name evidence="5 6" type="primary">LOC115623081</name>
</gene>
<dbReference type="CDD" id="cd05380">
    <property type="entry name" value="CAP_euk"/>
    <property type="match status" value="1"/>
</dbReference>
<keyword evidence="2" id="KW-0964">Secreted</keyword>
<evidence type="ECO:0000313" key="6">
    <source>
        <dbReference type="RefSeq" id="XP_030373141.1"/>
    </source>
</evidence>